<name>A0A9D4UPD6_ADICA</name>
<evidence type="ECO:0000313" key="5">
    <source>
        <dbReference type="EMBL" id="KAI5071640.1"/>
    </source>
</evidence>
<dbReference type="AlphaFoldDB" id="A0A9D4UPD6"/>
<reference evidence="5" key="1">
    <citation type="submission" date="2021-01" db="EMBL/GenBank/DDBJ databases">
        <title>Adiantum capillus-veneris genome.</title>
        <authorList>
            <person name="Fang Y."/>
            <person name="Liao Q."/>
        </authorList>
    </citation>
    <scope>NUCLEOTIDE SEQUENCE</scope>
    <source>
        <strain evidence="5">H3</strain>
        <tissue evidence="5">Leaf</tissue>
    </source>
</reference>
<protein>
    <recommendedName>
        <fullName evidence="4">Aminoacyl-transfer RNA synthetases class-II family profile domain-containing protein</fullName>
    </recommendedName>
</protein>
<dbReference type="GO" id="GO:0000049">
    <property type="term" value="F:tRNA binding"/>
    <property type="evidence" value="ECO:0007669"/>
    <property type="project" value="TreeGrafter"/>
</dbReference>
<feature type="domain" description="Aminoacyl-transfer RNA synthetases class-II family profile" evidence="4">
    <location>
        <begin position="1"/>
        <end position="208"/>
    </location>
</feature>
<dbReference type="PROSITE" id="PS50862">
    <property type="entry name" value="AA_TRNA_LIGASE_II"/>
    <property type="match status" value="1"/>
</dbReference>
<keyword evidence="1" id="KW-0436">Ligase</keyword>
<organism evidence="5 6">
    <name type="scientific">Adiantum capillus-veneris</name>
    <name type="common">Maidenhair fern</name>
    <dbReference type="NCBI Taxonomy" id="13818"/>
    <lineage>
        <taxon>Eukaryota</taxon>
        <taxon>Viridiplantae</taxon>
        <taxon>Streptophyta</taxon>
        <taxon>Embryophyta</taxon>
        <taxon>Tracheophyta</taxon>
        <taxon>Polypodiopsida</taxon>
        <taxon>Polypodiidae</taxon>
        <taxon>Polypodiales</taxon>
        <taxon>Pteridineae</taxon>
        <taxon>Pteridaceae</taxon>
        <taxon>Vittarioideae</taxon>
        <taxon>Adiantum</taxon>
    </lineage>
</organism>
<dbReference type="GO" id="GO:0006430">
    <property type="term" value="P:lysyl-tRNA aminoacylation"/>
    <property type="evidence" value="ECO:0007669"/>
    <property type="project" value="TreeGrafter"/>
</dbReference>
<proteinExistence type="predicted"/>
<dbReference type="PANTHER" id="PTHR42918">
    <property type="entry name" value="LYSYL-TRNA SYNTHETASE"/>
    <property type="match status" value="1"/>
</dbReference>
<keyword evidence="2" id="KW-0547">Nucleotide-binding</keyword>
<evidence type="ECO:0000256" key="1">
    <source>
        <dbReference type="ARBA" id="ARBA00022598"/>
    </source>
</evidence>
<dbReference type="SUPFAM" id="SSF55681">
    <property type="entry name" value="Class II aaRS and biotin synthetases"/>
    <property type="match status" value="1"/>
</dbReference>
<dbReference type="GO" id="GO:0005524">
    <property type="term" value="F:ATP binding"/>
    <property type="evidence" value="ECO:0007669"/>
    <property type="project" value="InterPro"/>
</dbReference>
<dbReference type="GO" id="GO:0004824">
    <property type="term" value="F:lysine-tRNA ligase activity"/>
    <property type="evidence" value="ECO:0007669"/>
    <property type="project" value="TreeGrafter"/>
</dbReference>
<gene>
    <name evidence="5" type="ORF">GOP47_0013891</name>
</gene>
<keyword evidence="3" id="KW-0067">ATP-binding</keyword>
<sequence>MAYADYNDLMTMTEEMLSGMVKKITGGYKLTYHSEGVEKDPILIDFTPPFRRIDMMEGLREFGGLTIPKDLSSEEANIYLKDACKRLEVNCPYPQTTARLLDKLVGHFLETTPELTERFELFVNRHEVCNAYMELNDPRVQRERFMEQMKDKQLGDDEAMPVDESFCTALEYGLPPTGGWGMGIDRLAMLLTDSQNVKEVLLFPAMKPHEEVTTVAKGMGGLQSQILYMARVRRMVALRRLILPESITIVKIEKGFSKECLASFVTPHSIC</sequence>
<evidence type="ECO:0000256" key="3">
    <source>
        <dbReference type="ARBA" id="ARBA00022840"/>
    </source>
</evidence>
<dbReference type="Gene3D" id="3.30.930.10">
    <property type="entry name" value="Bira Bifunctional Protein, Domain 2"/>
    <property type="match status" value="1"/>
</dbReference>
<dbReference type="InterPro" id="IPR045864">
    <property type="entry name" value="aa-tRNA-synth_II/BPL/LPL"/>
</dbReference>
<evidence type="ECO:0000313" key="6">
    <source>
        <dbReference type="Proteomes" id="UP000886520"/>
    </source>
</evidence>
<dbReference type="GO" id="GO:0005829">
    <property type="term" value="C:cytosol"/>
    <property type="evidence" value="ECO:0007669"/>
    <property type="project" value="TreeGrafter"/>
</dbReference>
<dbReference type="Proteomes" id="UP000886520">
    <property type="component" value="Chromosome 13"/>
</dbReference>
<dbReference type="PANTHER" id="PTHR42918:SF9">
    <property type="entry name" value="LYSINE--TRNA LIGASE"/>
    <property type="match status" value="1"/>
</dbReference>
<dbReference type="InterPro" id="IPR006195">
    <property type="entry name" value="aa-tRNA-synth_II"/>
</dbReference>
<comment type="caution">
    <text evidence="5">The sequence shown here is derived from an EMBL/GenBank/DDBJ whole genome shotgun (WGS) entry which is preliminary data.</text>
</comment>
<dbReference type="EMBL" id="JABFUD020000013">
    <property type="protein sequence ID" value="KAI5071640.1"/>
    <property type="molecule type" value="Genomic_DNA"/>
</dbReference>
<keyword evidence="6" id="KW-1185">Reference proteome</keyword>
<dbReference type="Pfam" id="PF00152">
    <property type="entry name" value="tRNA-synt_2"/>
    <property type="match status" value="1"/>
</dbReference>
<accession>A0A9D4UPD6</accession>
<evidence type="ECO:0000256" key="2">
    <source>
        <dbReference type="ARBA" id="ARBA00022741"/>
    </source>
</evidence>
<dbReference type="OrthoDB" id="21243at2759"/>
<evidence type="ECO:0000259" key="4">
    <source>
        <dbReference type="PROSITE" id="PS50862"/>
    </source>
</evidence>
<dbReference type="InterPro" id="IPR004364">
    <property type="entry name" value="Aa-tRNA-synt_II"/>
</dbReference>